<proteinExistence type="predicted"/>
<dbReference type="Pfam" id="PF04545">
    <property type="entry name" value="Sigma70_r4"/>
    <property type="match status" value="1"/>
</dbReference>
<gene>
    <name evidence="3" type="ORF">LCGC14_1384170</name>
</gene>
<dbReference type="Gene3D" id="1.10.10.10">
    <property type="entry name" value="Winged helix-like DNA-binding domain superfamily/Winged helix DNA-binding domain"/>
    <property type="match status" value="1"/>
</dbReference>
<evidence type="ECO:0000256" key="1">
    <source>
        <dbReference type="SAM" id="MobiDB-lite"/>
    </source>
</evidence>
<dbReference type="AlphaFoldDB" id="A0A0F9N3E5"/>
<feature type="region of interest" description="Disordered" evidence="1">
    <location>
        <begin position="93"/>
        <end position="112"/>
    </location>
</feature>
<evidence type="ECO:0000313" key="3">
    <source>
        <dbReference type="EMBL" id="KKM76037.1"/>
    </source>
</evidence>
<comment type="caution">
    <text evidence="3">The sequence shown here is derived from an EMBL/GenBank/DDBJ whole genome shotgun (WGS) entry which is preliminary data.</text>
</comment>
<dbReference type="GO" id="GO:0003700">
    <property type="term" value="F:DNA-binding transcription factor activity"/>
    <property type="evidence" value="ECO:0007669"/>
    <property type="project" value="InterPro"/>
</dbReference>
<evidence type="ECO:0000259" key="2">
    <source>
        <dbReference type="Pfam" id="PF04545"/>
    </source>
</evidence>
<sequence>MNKYDKYIKLFNYSGKIAFSLYKNYRTEFKQSGMDGNDVKQEVCIVVMKAIDVYEKMYKKKEKVYLTKYIKNLTINTVKNLLRDNSKKCFFGVESDKDNPKNKRKNKKNKKKRKLLSKIDIKEMLQERMNDSTTSSKNVEDILRRYAHYKEGEKGFKQTVEYKIIHSKIMKNRTFKEIAKHLKISRTRVWQIYKRVINKIKTEIGEDLKNLV</sequence>
<dbReference type="InterPro" id="IPR007630">
    <property type="entry name" value="RNA_pol_sigma70_r4"/>
</dbReference>
<protein>
    <recommendedName>
        <fullName evidence="2">RNA polymerase sigma-70 region 4 domain-containing protein</fullName>
    </recommendedName>
</protein>
<feature type="domain" description="RNA polymerase sigma-70 region 4" evidence="2">
    <location>
        <begin position="171"/>
        <end position="201"/>
    </location>
</feature>
<name>A0A0F9N3E5_9ZZZZ</name>
<dbReference type="GO" id="GO:0006352">
    <property type="term" value="P:DNA-templated transcription initiation"/>
    <property type="evidence" value="ECO:0007669"/>
    <property type="project" value="InterPro"/>
</dbReference>
<reference evidence="3" key="1">
    <citation type="journal article" date="2015" name="Nature">
        <title>Complex archaea that bridge the gap between prokaryotes and eukaryotes.</title>
        <authorList>
            <person name="Spang A."/>
            <person name="Saw J.H."/>
            <person name="Jorgensen S.L."/>
            <person name="Zaremba-Niedzwiedzka K."/>
            <person name="Martijn J."/>
            <person name="Lind A.E."/>
            <person name="van Eijk R."/>
            <person name="Schleper C."/>
            <person name="Guy L."/>
            <person name="Ettema T.J."/>
        </authorList>
    </citation>
    <scope>NUCLEOTIDE SEQUENCE</scope>
</reference>
<organism evidence="3">
    <name type="scientific">marine sediment metagenome</name>
    <dbReference type="NCBI Taxonomy" id="412755"/>
    <lineage>
        <taxon>unclassified sequences</taxon>
        <taxon>metagenomes</taxon>
        <taxon>ecological metagenomes</taxon>
    </lineage>
</organism>
<dbReference type="InterPro" id="IPR013324">
    <property type="entry name" value="RNA_pol_sigma_r3/r4-like"/>
</dbReference>
<feature type="compositionally biased region" description="Basic residues" evidence="1">
    <location>
        <begin position="102"/>
        <end position="112"/>
    </location>
</feature>
<accession>A0A0F9N3E5</accession>
<dbReference type="InterPro" id="IPR036388">
    <property type="entry name" value="WH-like_DNA-bd_sf"/>
</dbReference>
<dbReference type="SUPFAM" id="SSF88659">
    <property type="entry name" value="Sigma3 and sigma4 domains of RNA polymerase sigma factors"/>
    <property type="match status" value="1"/>
</dbReference>
<dbReference type="EMBL" id="LAZR01008873">
    <property type="protein sequence ID" value="KKM76037.1"/>
    <property type="molecule type" value="Genomic_DNA"/>
</dbReference>